<dbReference type="SMART" id="SM00368">
    <property type="entry name" value="LRR_RI"/>
    <property type="match status" value="8"/>
</dbReference>
<accession>A0A9W6ZFX0</accession>
<dbReference type="Pfam" id="PF13499">
    <property type="entry name" value="EF-hand_7"/>
    <property type="match status" value="1"/>
</dbReference>
<proteinExistence type="predicted"/>
<feature type="region of interest" description="Disordered" evidence="2">
    <location>
        <begin position="174"/>
        <end position="197"/>
    </location>
</feature>
<comment type="caution">
    <text evidence="4">The sequence shown here is derived from an EMBL/GenBank/DDBJ whole genome shotgun (WGS) entry which is preliminary data.</text>
</comment>
<keyword evidence="1" id="KW-0106">Calcium</keyword>
<dbReference type="InterPro" id="IPR018247">
    <property type="entry name" value="EF_Hand_1_Ca_BS"/>
</dbReference>
<dbReference type="InterPro" id="IPR001611">
    <property type="entry name" value="Leu-rich_rpt"/>
</dbReference>
<feature type="compositionally biased region" description="Polar residues" evidence="2">
    <location>
        <begin position="26"/>
        <end position="44"/>
    </location>
</feature>
<dbReference type="EMBL" id="BRXZ01000706">
    <property type="protein sequence ID" value="GMH51511.1"/>
    <property type="molecule type" value="Genomic_DNA"/>
</dbReference>
<feature type="region of interest" description="Disordered" evidence="2">
    <location>
        <begin position="26"/>
        <end position="84"/>
    </location>
</feature>
<dbReference type="PROSITE" id="PS50222">
    <property type="entry name" value="EF_HAND_2"/>
    <property type="match status" value="2"/>
</dbReference>
<dbReference type="SMART" id="SM00054">
    <property type="entry name" value="EFh"/>
    <property type="match status" value="2"/>
</dbReference>
<gene>
    <name evidence="4" type="ORF">TrRE_jg2411</name>
</gene>
<dbReference type="PANTHER" id="PTHR24114:SF2">
    <property type="entry name" value="F-BOX DOMAIN-CONTAINING PROTEIN-RELATED"/>
    <property type="match status" value="1"/>
</dbReference>
<dbReference type="InterPro" id="IPR011992">
    <property type="entry name" value="EF-hand-dom_pair"/>
</dbReference>
<dbReference type="InterPro" id="IPR032675">
    <property type="entry name" value="LRR_dom_sf"/>
</dbReference>
<dbReference type="PROSITE" id="PS00018">
    <property type="entry name" value="EF_HAND_1"/>
    <property type="match status" value="2"/>
</dbReference>
<feature type="domain" description="EF-hand" evidence="3">
    <location>
        <begin position="743"/>
        <end position="773"/>
    </location>
</feature>
<dbReference type="InterPro" id="IPR002048">
    <property type="entry name" value="EF_hand_dom"/>
</dbReference>
<feature type="compositionally biased region" description="Low complexity" evidence="2">
    <location>
        <begin position="1136"/>
        <end position="1148"/>
    </location>
</feature>
<dbReference type="InterPro" id="IPR052394">
    <property type="entry name" value="LRR-containing"/>
</dbReference>
<dbReference type="SUPFAM" id="SSF47473">
    <property type="entry name" value="EF-hand"/>
    <property type="match status" value="1"/>
</dbReference>
<dbReference type="PROSITE" id="PS51450">
    <property type="entry name" value="LRR"/>
    <property type="match status" value="1"/>
</dbReference>
<evidence type="ECO:0000256" key="2">
    <source>
        <dbReference type="SAM" id="MobiDB-lite"/>
    </source>
</evidence>
<organism evidence="4 5">
    <name type="scientific">Triparma retinervis</name>
    <dbReference type="NCBI Taxonomy" id="2557542"/>
    <lineage>
        <taxon>Eukaryota</taxon>
        <taxon>Sar</taxon>
        <taxon>Stramenopiles</taxon>
        <taxon>Ochrophyta</taxon>
        <taxon>Bolidophyceae</taxon>
        <taxon>Parmales</taxon>
        <taxon>Triparmaceae</taxon>
        <taxon>Triparma</taxon>
    </lineage>
</organism>
<feature type="compositionally biased region" description="Basic and acidic residues" evidence="2">
    <location>
        <begin position="188"/>
        <end position="197"/>
    </location>
</feature>
<evidence type="ECO:0000313" key="4">
    <source>
        <dbReference type="EMBL" id="GMH51511.1"/>
    </source>
</evidence>
<dbReference type="CDD" id="cd00051">
    <property type="entry name" value="EFh"/>
    <property type="match status" value="1"/>
</dbReference>
<sequence>MASLLGDKDAFAPNVYLKKSAALHASLSTTDGPPSRDGSPTSNVNGGGRLSPEGFLNTSSMHSNFTHHSHTSRSTRGTKGTIKVTPTTEIADKTNSQPLMSLFNEYKRKKSKRTDEQVELLRDARRPKVAVTLNSDTGNYEEPVPLIDQPSPRSTFLRKWKAPFSEIKGTFYDSDLEEDPESGPATTHHRDPAHNDHRQDEHLADVVEQNTQQSMNPIQRSHYVERPEERGFSAARKKFQKTVRHVSEKVLTTEDHFELEKNPLVDPTHTIRKFLKETIKRGRAPLHIVLKQHNIKSLDLTGLGIGDDYGVALSKTLSDFQHLSELLLSDNRLSDHSLVPILEGARFMNRLVHLELHHNDMDRKGAEALRNLLCCDTVNIEYLTLNHTDVDDEECVLLMDSLQSNSSLRSLHLSNNLIGQAESLNTCKPNLITGPEATAGMLLVNTTLTHLDLSWNSIRGASAIALAQSLADNCSLKYLNLANNSFAEYGSQYIGRSLLKNTALQTLDLSYNQINAQGAMVVATAIKKNTTLQSLILDGNVVGRIGSEHLISSIRENASSGHGFKLSLAECDVVHEDPTVFDMQYPTKPDPLLLVESDPKKPLVWGYVLDLAKPYDYMVASELLHLANSKEGCQFTAIKHEYWVGVKKRRRLKKVDVKLKRGSVDNEEDSSKMACWRRLALNIKDCRGGDGSDFDVSLLEFCLSQSNLNPTHEVVDFMVNNIHEKMEVHKSDWDEELCWTVALQSVFEFVDKDKSGHLDCDEMLDCLAEIGVTPSRESVKQVIAEYDVDDTGVIEEEEFVAYMLHKYAAEAPKDKPDLVEAKSGKIWEVPTEGILYVNFVGIPSPPTSEEIGTNEGITSLISNIQAAADDDERKKLFQVAVRDPKIFLTAEQAQRLLYETKHGMTVLEAVKMLLPQLCSSTEAVRLVETNLDWETKLRLRIVLGQGWKPVMGALSGHYDLDFTNGKDRLAAKKLSEQATLEKRFSQHESERDDTSQTGNWENYRNGWVDGAKEILTSSFFNKASTIGKVRFDYVCTTRPKRGSLPMNDSKFDKLLKQIGLNDGGFDSEPEFFAKHLGNSVIKDHWLGWQMTTRRQYELDRAYMEKERLEELAAKKAGAAGKGKKGKKGKGGGGSAGAAAPTTPKGAASTDDALAPTSPDQALANSILNAHSPGGVVGGSGGEGEEEAVPPGAFALMIGEERVLYWVTDLSMKMPSERYRGYYCAMMAVETAVVSKVLSSKQAWRLVKEFPCEEDGIRVEVAMILFSRVSDVEYFTQEVVDKLSELEQGELAWRMGVLNLFSAVNVDRKYWLDFTNHDERRCLQKLVELNCIEEGGNHIVHVEYRRAWNSPVVPGVGIQSEWEENVDSIPSDMGEIVTVYKTGGKQHMTTYESYANEAFRKDMQKACFSGGKMVF</sequence>
<dbReference type="OrthoDB" id="120976at2759"/>
<feature type="domain" description="EF-hand" evidence="3">
    <location>
        <begin position="774"/>
        <end position="809"/>
    </location>
</feature>
<dbReference type="Pfam" id="PF13516">
    <property type="entry name" value="LRR_6"/>
    <property type="match status" value="2"/>
</dbReference>
<reference evidence="4" key="1">
    <citation type="submission" date="2022-07" db="EMBL/GenBank/DDBJ databases">
        <title>Genome analysis of Parmales, a sister group of diatoms, reveals the evolutionary specialization of diatoms from phago-mixotrophs to photoautotrophs.</title>
        <authorList>
            <person name="Ban H."/>
            <person name="Sato S."/>
            <person name="Yoshikawa S."/>
            <person name="Kazumasa Y."/>
            <person name="Nakamura Y."/>
            <person name="Ichinomiya M."/>
            <person name="Saitoh K."/>
            <person name="Sato N."/>
            <person name="Blanc-Mathieu R."/>
            <person name="Endo H."/>
            <person name="Kuwata A."/>
            <person name="Ogata H."/>
        </authorList>
    </citation>
    <scope>NUCLEOTIDE SEQUENCE</scope>
</reference>
<dbReference type="Proteomes" id="UP001165082">
    <property type="component" value="Unassembled WGS sequence"/>
</dbReference>
<name>A0A9W6ZFX0_9STRA</name>
<dbReference type="Gene3D" id="3.80.10.10">
    <property type="entry name" value="Ribonuclease Inhibitor"/>
    <property type="match status" value="2"/>
</dbReference>
<dbReference type="GO" id="GO:0005509">
    <property type="term" value="F:calcium ion binding"/>
    <property type="evidence" value="ECO:0007669"/>
    <property type="project" value="InterPro"/>
</dbReference>
<feature type="region of interest" description="Disordered" evidence="2">
    <location>
        <begin position="1115"/>
        <end position="1158"/>
    </location>
</feature>
<evidence type="ECO:0000313" key="5">
    <source>
        <dbReference type="Proteomes" id="UP001165082"/>
    </source>
</evidence>
<evidence type="ECO:0000256" key="1">
    <source>
        <dbReference type="ARBA" id="ARBA00022837"/>
    </source>
</evidence>
<dbReference type="Gene3D" id="1.10.238.10">
    <property type="entry name" value="EF-hand"/>
    <property type="match status" value="1"/>
</dbReference>
<dbReference type="SUPFAM" id="SSF52047">
    <property type="entry name" value="RNI-like"/>
    <property type="match status" value="1"/>
</dbReference>
<feature type="compositionally biased region" description="Polar residues" evidence="2">
    <location>
        <begin position="74"/>
        <end position="84"/>
    </location>
</feature>
<dbReference type="PANTHER" id="PTHR24114">
    <property type="entry name" value="LEUCINE RICH REPEAT FAMILY PROTEIN"/>
    <property type="match status" value="1"/>
</dbReference>
<evidence type="ECO:0000259" key="3">
    <source>
        <dbReference type="PROSITE" id="PS50222"/>
    </source>
</evidence>
<protein>
    <recommendedName>
        <fullName evidence="3">EF-hand domain-containing protein</fullName>
    </recommendedName>
</protein>
<keyword evidence="5" id="KW-1185">Reference proteome</keyword>